<feature type="compositionally biased region" description="Basic residues" evidence="1">
    <location>
        <begin position="371"/>
        <end position="384"/>
    </location>
</feature>
<feature type="compositionally biased region" description="Polar residues" evidence="1">
    <location>
        <begin position="251"/>
        <end position="265"/>
    </location>
</feature>
<feature type="compositionally biased region" description="Low complexity" evidence="1">
    <location>
        <begin position="198"/>
        <end position="215"/>
    </location>
</feature>
<dbReference type="PANTHER" id="PTHR45691">
    <property type="entry name" value="PROTEIN DIAPHANOUS"/>
    <property type="match status" value="1"/>
</dbReference>
<dbReference type="OrthoDB" id="3357271at2759"/>
<feature type="region of interest" description="Disordered" evidence="1">
    <location>
        <begin position="1"/>
        <end position="326"/>
    </location>
</feature>
<proteinExistence type="predicted"/>
<feature type="compositionally biased region" description="Pro residues" evidence="1">
    <location>
        <begin position="402"/>
        <end position="421"/>
    </location>
</feature>
<gene>
    <name evidence="2" type="ORF">HYFRA_00002965</name>
</gene>
<dbReference type="Proteomes" id="UP000696280">
    <property type="component" value="Unassembled WGS sequence"/>
</dbReference>
<accession>A0A9N9PQR8</accession>
<protein>
    <submittedName>
        <fullName evidence="2">Uncharacterized protein</fullName>
    </submittedName>
</protein>
<dbReference type="PANTHER" id="PTHR45691:SF6">
    <property type="entry name" value="PROTEIN DIAPHANOUS"/>
    <property type="match status" value="1"/>
</dbReference>
<name>A0A9N9PQR8_9HELO</name>
<dbReference type="InterPro" id="IPR051412">
    <property type="entry name" value="Formin_Homology_Diaphanous_sf"/>
</dbReference>
<dbReference type="GO" id="GO:0030041">
    <property type="term" value="P:actin filament polymerization"/>
    <property type="evidence" value="ECO:0007669"/>
    <property type="project" value="TreeGrafter"/>
</dbReference>
<feature type="compositionally biased region" description="Low complexity" evidence="1">
    <location>
        <begin position="232"/>
        <end position="250"/>
    </location>
</feature>
<feature type="region of interest" description="Disordered" evidence="1">
    <location>
        <begin position="340"/>
        <end position="421"/>
    </location>
</feature>
<dbReference type="AlphaFoldDB" id="A0A9N9PQR8"/>
<feature type="compositionally biased region" description="Low complexity" evidence="1">
    <location>
        <begin position="24"/>
        <end position="36"/>
    </location>
</feature>
<feature type="compositionally biased region" description="Polar residues" evidence="1">
    <location>
        <begin position="174"/>
        <end position="184"/>
    </location>
</feature>
<feature type="compositionally biased region" description="Basic and acidic residues" evidence="1">
    <location>
        <begin position="9"/>
        <end position="23"/>
    </location>
</feature>
<keyword evidence="3" id="KW-1185">Reference proteome</keyword>
<evidence type="ECO:0000256" key="1">
    <source>
        <dbReference type="SAM" id="MobiDB-lite"/>
    </source>
</evidence>
<feature type="compositionally biased region" description="Polar residues" evidence="1">
    <location>
        <begin position="294"/>
        <end position="310"/>
    </location>
</feature>
<feature type="compositionally biased region" description="Pro residues" evidence="1">
    <location>
        <begin position="154"/>
        <end position="171"/>
    </location>
</feature>
<dbReference type="EMBL" id="CAJVRL010000038">
    <property type="protein sequence ID" value="CAG8950752.1"/>
    <property type="molecule type" value="Genomic_DNA"/>
</dbReference>
<reference evidence="2" key="1">
    <citation type="submission" date="2021-07" db="EMBL/GenBank/DDBJ databases">
        <authorList>
            <person name="Durling M."/>
        </authorList>
    </citation>
    <scope>NUCLEOTIDE SEQUENCE</scope>
</reference>
<evidence type="ECO:0000313" key="3">
    <source>
        <dbReference type="Proteomes" id="UP000696280"/>
    </source>
</evidence>
<organism evidence="2 3">
    <name type="scientific">Hymenoscyphus fraxineus</name>
    <dbReference type="NCBI Taxonomy" id="746836"/>
    <lineage>
        <taxon>Eukaryota</taxon>
        <taxon>Fungi</taxon>
        <taxon>Dikarya</taxon>
        <taxon>Ascomycota</taxon>
        <taxon>Pezizomycotina</taxon>
        <taxon>Leotiomycetes</taxon>
        <taxon>Helotiales</taxon>
        <taxon>Helotiaceae</taxon>
        <taxon>Hymenoscyphus</taxon>
    </lineage>
</organism>
<sequence>MSSITGLGIRDRAKAKLKKDDPPKSSGSKDSSWLGDKLGDKNPVAGWMGKGKGSGSDERSAPPLHTLRDPSTFAPPPKHVNRYGGTREEGSGAPSTRQEIEYTRREEEEAQREEEERNTKPPPVPYRMDTTGLSTSHLPPPPGRRDVSGSREPPSIPGNRPKPPGLPPRLPPRQNSAPAPSSGTREAPQEPDSHRGILNQSSLNNLSSAGISVPGFGIGGGRQVLPPPAPPARTQSPATSPTNTPANNSTINELQSRFSRLSSQPKADAPSEGTTFAEKQAALRTAASFRKDPSSVSLSDAKTAAGTANNFRERHGEQVKSGWQSANKLNTKYSVTDKIGALGAGAGGTRNTQAPPPETQNVGVGPPAGIAKKKPPPPPPKKKVGLAGSAVAASPQESPQEGAPPPIPLASKPRPPVSGHY</sequence>
<dbReference type="GO" id="GO:0005884">
    <property type="term" value="C:actin filament"/>
    <property type="evidence" value="ECO:0007669"/>
    <property type="project" value="TreeGrafter"/>
</dbReference>
<feature type="compositionally biased region" description="Basic and acidic residues" evidence="1">
    <location>
        <begin position="98"/>
        <end position="107"/>
    </location>
</feature>
<comment type="caution">
    <text evidence="2">The sequence shown here is derived from an EMBL/GenBank/DDBJ whole genome shotgun (WGS) entry which is preliminary data.</text>
</comment>
<evidence type="ECO:0000313" key="2">
    <source>
        <dbReference type="EMBL" id="CAG8950752.1"/>
    </source>
</evidence>